<proteinExistence type="predicted"/>
<dbReference type="Pfam" id="PF00106">
    <property type="entry name" value="adh_short"/>
    <property type="match status" value="1"/>
</dbReference>
<dbReference type="InterPro" id="IPR036291">
    <property type="entry name" value="NAD(P)-bd_dom_sf"/>
</dbReference>
<accession>A0A212JLJ0</accession>
<sequence>MTGTVLILGASRGLGLGLAREYRARGWRVIATERPSRPSLALRDLADASKGAVRVEPFDITDWAGLAGFARRLDGVSLDLLFVNAGVSDDTRKSVGEVAPEEFVRVMTTNALAPLKAIEALHHLVAPEGTVAAMSSALGSVALPPNGNFEVYGASKAALNKLLRAWAARAAGKRTVLALMPGWVKTEMGGSQAPLDVETSVRGLADTIAAHAGTGGVAFVDYRNQPIPW</sequence>
<dbReference type="EMBL" id="FLUO01000001">
    <property type="protein sequence ID" value="SBW00303.1"/>
    <property type="molecule type" value="Genomic_DNA"/>
</dbReference>
<protein>
    <submittedName>
        <fullName evidence="1">Short-chain dehydrogenase/reductase SDR</fullName>
    </submittedName>
</protein>
<reference evidence="1" key="1">
    <citation type="submission" date="2016-04" db="EMBL/GenBank/DDBJ databases">
        <authorList>
            <person name="Evans L.H."/>
            <person name="Alamgir A."/>
            <person name="Owens N."/>
            <person name="Weber N.D."/>
            <person name="Virtaneva K."/>
            <person name="Barbian K."/>
            <person name="Babar A."/>
            <person name="Rosenke K."/>
        </authorList>
    </citation>
    <scope>NUCLEOTIDE SEQUENCE</scope>
    <source>
        <strain evidence="1">86</strain>
    </source>
</reference>
<dbReference type="InterPro" id="IPR002347">
    <property type="entry name" value="SDR_fam"/>
</dbReference>
<dbReference type="InterPro" id="IPR052184">
    <property type="entry name" value="SDR_enzymes"/>
</dbReference>
<dbReference type="PANTHER" id="PTHR45458">
    <property type="entry name" value="SHORT-CHAIN DEHYDROGENASE/REDUCTASE SDR"/>
    <property type="match status" value="1"/>
</dbReference>
<dbReference type="Gene3D" id="3.40.50.720">
    <property type="entry name" value="NAD(P)-binding Rossmann-like Domain"/>
    <property type="match status" value="1"/>
</dbReference>
<gene>
    <name evidence="1" type="ORF">KL86APRO_11281</name>
</gene>
<dbReference type="GO" id="GO:0016616">
    <property type="term" value="F:oxidoreductase activity, acting on the CH-OH group of donors, NAD or NADP as acceptor"/>
    <property type="evidence" value="ECO:0007669"/>
    <property type="project" value="TreeGrafter"/>
</dbReference>
<dbReference type="PANTHER" id="PTHR45458:SF1">
    <property type="entry name" value="SHORT CHAIN DEHYDROGENASE"/>
    <property type="match status" value="1"/>
</dbReference>
<evidence type="ECO:0000313" key="1">
    <source>
        <dbReference type="EMBL" id="SBW00303.1"/>
    </source>
</evidence>
<name>A0A212JLJ0_9PROT</name>
<dbReference type="AlphaFoldDB" id="A0A212JLJ0"/>
<dbReference type="PRINTS" id="PR00081">
    <property type="entry name" value="GDHRDH"/>
</dbReference>
<dbReference type="SUPFAM" id="SSF51735">
    <property type="entry name" value="NAD(P)-binding Rossmann-fold domains"/>
    <property type="match status" value="1"/>
</dbReference>
<organism evidence="1">
    <name type="scientific">uncultured Alphaproteobacteria bacterium</name>
    <dbReference type="NCBI Taxonomy" id="91750"/>
    <lineage>
        <taxon>Bacteria</taxon>
        <taxon>Pseudomonadati</taxon>
        <taxon>Pseudomonadota</taxon>
        <taxon>Alphaproteobacteria</taxon>
        <taxon>environmental samples</taxon>
    </lineage>
</organism>